<sequence length="368" mass="41132">MASANYSFNLFVSLLLVSSALFFQRVALAGRELSEKEDLHRYRSLNNFSGDGRLVAGLSELRAHVVVAKDGSGNYWTIQDAVNHAPDFCSWRYVIYIKAGEYSENVVVNRRKWNITLVGDGKDKTVVVSYRGGAILDTGALVALGDGFSAQYMLFENRAGPWAGQAVAMRSDSHRSAFYRCGFMGYQDTLLANINYQFYKECDIVGTIDFIFGEAAVVFQNCNIYPRRPIPGQANVILAQGKNDPRLRSGIVLQNCYIAAYENLGPTRTFLGRPWKSYSTAIIIETYMGGLIDPRGWKESMEVIENGETATFREYGNWGPGSDTRGRVRWMGYKAVTNPEEVKMYTVTPFIDGDQWIPAHAVPYKAGL</sequence>
<feature type="signal peptide" evidence="8">
    <location>
        <begin position="1"/>
        <end position="29"/>
    </location>
</feature>
<feature type="domain" description="Pectinesterase catalytic" evidence="9">
    <location>
        <begin position="64"/>
        <end position="354"/>
    </location>
</feature>
<name>A0AAV7DWI5_ARIFI</name>
<gene>
    <name evidence="10" type="ORF">H6P81_019752</name>
</gene>
<dbReference type="Proteomes" id="UP000825729">
    <property type="component" value="Unassembled WGS sequence"/>
</dbReference>
<keyword evidence="4" id="KW-0134">Cell wall</keyword>
<evidence type="ECO:0000313" key="10">
    <source>
        <dbReference type="EMBL" id="KAG9439587.1"/>
    </source>
</evidence>
<feature type="chain" id="PRO_5043091899" description="Pectinesterase" evidence="8">
    <location>
        <begin position="30"/>
        <end position="368"/>
    </location>
</feature>
<dbReference type="InterPro" id="IPR011050">
    <property type="entry name" value="Pectin_lyase_fold/virulence"/>
</dbReference>
<feature type="active site" evidence="7">
    <location>
        <position position="209"/>
    </location>
</feature>
<evidence type="ECO:0000256" key="4">
    <source>
        <dbReference type="ARBA" id="ARBA00022512"/>
    </source>
</evidence>
<protein>
    <recommendedName>
        <fullName evidence="3 8">Pectinesterase</fullName>
        <ecNumber evidence="3 8">3.1.1.11</ecNumber>
    </recommendedName>
</protein>
<dbReference type="FunFam" id="2.160.20.10:FF:000029">
    <property type="entry name" value="Pectinesterase 4"/>
    <property type="match status" value="1"/>
</dbReference>
<comment type="pathway">
    <text evidence="2 8">Glycan metabolism; pectin degradation; 2-dehydro-3-deoxy-D-gluconate from pectin: step 1/5.</text>
</comment>
<evidence type="ECO:0000259" key="9">
    <source>
        <dbReference type="Pfam" id="PF01095"/>
    </source>
</evidence>
<evidence type="ECO:0000256" key="3">
    <source>
        <dbReference type="ARBA" id="ARBA00013229"/>
    </source>
</evidence>
<comment type="caution">
    <text evidence="10">The sequence shown here is derived from an EMBL/GenBank/DDBJ whole genome shotgun (WGS) entry which is preliminary data.</text>
</comment>
<dbReference type="PANTHER" id="PTHR31707">
    <property type="entry name" value="PECTINESTERASE"/>
    <property type="match status" value="1"/>
</dbReference>
<dbReference type="Pfam" id="PF01095">
    <property type="entry name" value="Pectinesterase"/>
    <property type="match status" value="1"/>
</dbReference>
<evidence type="ECO:0000256" key="6">
    <source>
        <dbReference type="ARBA" id="ARBA00023085"/>
    </source>
</evidence>
<organism evidence="10 11">
    <name type="scientific">Aristolochia fimbriata</name>
    <name type="common">White veined hardy Dutchman's pipe vine</name>
    <dbReference type="NCBI Taxonomy" id="158543"/>
    <lineage>
        <taxon>Eukaryota</taxon>
        <taxon>Viridiplantae</taxon>
        <taxon>Streptophyta</taxon>
        <taxon>Embryophyta</taxon>
        <taxon>Tracheophyta</taxon>
        <taxon>Spermatophyta</taxon>
        <taxon>Magnoliopsida</taxon>
        <taxon>Magnoliidae</taxon>
        <taxon>Piperales</taxon>
        <taxon>Aristolochiaceae</taxon>
        <taxon>Aristolochia</taxon>
    </lineage>
</organism>
<keyword evidence="5 8" id="KW-0378">Hydrolase</keyword>
<dbReference type="GO" id="GO:0030599">
    <property type="term" value="F:pectinesterase activity"/>
    <property type="evidence" value="ECO:0007669"/>
    <property type="project" value="UniProtKB-UniRule"/>
</dbReference>
<evidence type="ECO:0000256" key="2">
    <source>
        <dbReference type="ARBA" id="ARBA00005184"/>
    </source>
</evidence>
<evidence type="ECO:0000256" key="1">
    <source>
        <dbReference type="ARBA" id="ARBA00004191"/>
    </source>
</evidence>
<dbReference type="GO" id="GO:0042545">
    <property type="term" value="P:cell wall modification"/>
    <property type="evidence" value="ECO:0007669"/>
    <property type="project" value="UniProtKB-UniRule"/>
</dbReference>
<keyword evidence="4" id="KW-0964">Secreted</keyword>
<dbReference type="PROSITE" id="PS00503">
    <property type="entry name" value="PECTINESTERASE_2"/>
    <property type="match status" value="1"/>
</dbReference>
<keyword evidence="6 8" id="KW-0063">Aspartyl esterase</keyword>
<dbReference type="InterPro" id="IPR033131">
    <property type="entry name" value="Pectinesterase_Asp_AS"/>
</dbReference>
<keyword evidence="11" id="KW-1185">Reference proteome</keyword>
<comment type="subcellular location">
    <subcellularLocation>
        <location evidence="1">Secreted</location>
        <location evidence="1">Cell wall</location>
    </subcellularLocation>
</comment>
<evidence type="ECO:0000313" key="11">
    <source>
        <dbReference type="Proteomes" id="UP000825729"/>
    </source>
</evidence>
<reference evidence="10 11" key="1">
    <citation type="submission" date="2021-07" db="EMBL/GenBank/DDBJ databases">
        <title>The Aristolochia fimbriata genome: insights into angiosperm evolution, floral development and chemical biosynthesis.</title>
        <authorList>
            <person name="Jiao Y."/>
        </authorList>
    </citation>
    <scope>NUCLEOTIDE SEQUENCE [LARGE SCALE GENOMIC DNA]</scope>
    <source>
        <strain evidence="10">IBCAS-2021</strain>
        <tissue evidence="10">Leaf</tissue>
    </source>
</reference>
<dbReference type="EC" id="3.1.1.11" evidence="3 8"/>
<dbReference type="EMBL" id="JAINDJ010000008">
    <property type="protein sequence ID" value="KAG9439587.1"/>
    <property type="molecule type" value="Genomic_DNA"/>
</dbReference>
<dbReference type="InterPro" id="IPR012334">
    <property type="entry name" value="Pectin_lyas_fold"/>
</dbReference>
<evidence type="ECO:0000256" key="8">
    <source>
        <dbReference type="RuleBase" id="RU000589"/>
    </source>
</evidence>
<accession>A0AAV7DWI5</accession>
<dbReference type="GO" id="GO:0045490">
    <property type="term" value="P:pectin catabolic process"/>
    <property type="evidence" value="ECO:0007669"/>
    <property type="project" value="UniProtKB-UniRule"/>
</dbReference>
<dbReference type="AlphaFoldDB" id="A0AAV7DWI5"/>
<comment type="catalytic activity">
    <reaction evidence="8">
        <text>[(1-&gt;4)-alpha-D-galacturonosyl methyl ester](n) + n H2O = [(1-&gt;4)-alpha-D-galacturonosyl](n) + n methanol + n H(+)</text>
        <dbReference type="Rhea" id="RHEA:22380"/>
        <dbReference type="Rhea" id="RHEA-COMP:14570"/>
        <dbReference type="Rhea" id="RHEA-COMP:14573"/>
        <dbReference type="ChEBI" id="CHEBI:15377"/>
        <dbReference type="ChEBI" id="CHEBI:15378"/>
        <dbReference type="ChEBI" id="CHEBI:17790"/>
        <dbReference type="ChEBI" id="CHEBI:140522"/>
        <dbReference type="ChEBI" id="CHEBI:140523"/>
        <dbReference type="EC" id="3.1.1.11"/>
    </reaction>
</comment>
<keyword evidence="8" id="KW-0732">Signal</keyword>
<dbReference type="Gene3D" id="2.160.20.10">
    <property type="entry name" value="Single-stranded right-handed beta-helix, Pectin lyase-like"/>
    <property type="match status" value="1"/>
</dbReference>
<dbReference type="InterPro" id="IPR000070">
    <property type="entry name" value="Pectinesterase_cat"/>
</dbReference>
<evidence type="ECO:0000256" key="7">
    <source>
        <dbReference type="PROSITE-ProRule" id="PRU10040"/>
    </source>
</evidence>
<proteinExistence type="predicted"/>
<evidence type="ECO:0000256" key="5">
    <source>
        <dbReference type="ARBA" id="ARBA00022801"/>
    </source>
</evidence>
<dbReference type="SUPFAM" id="SSF51126">
    <property type="entry name" value="Pectin lyase-like"/>
    <property type="match status" value="1"/>
</dbReference>